<organism evidence="1 2">
    <name type="scientific">Phytohabitans flavus</name>
    <dbReference type="NCBI Taxonomy" id="1076124"/>
    <lineage>
        <taxon>Bacteria</taxon>
        <taxon>Bacillati</taxon>
        <taxon>Actinomycetota</taxon>
        <taxon>Actinomycetes</taxon>
        <taxon>Micromonosporales</taxon>
        <taxon>Micromonosporaceae</taxon>
    </lineage>
</organism>
<name>A0A6F8XNS1_9ACTN</name>
<evidence type="ECO:0000313" key="1">
    <source>
        <dbReference type="EMBL" id="BCB75401.1"/>
    </source>
</evidence>
<accession>A0A6F8XNS1</accession>
<dbReference type="KEGG" id="pfla:Pflav_018110"/>
<sequence length="56" mass="6090">MTLSDNDIRTLLHRATDHLTGPPDLIDDIRRGGRRRVVRRRALLTAGLAVAATGAS</sequence>
<reference evidence="1 2" key="1">
    <citation type="submission" date="2020-03" db="EMBL/GenBank/DDBJ databases">
        <title>Whole genome shotgun sequence of Phytohabitans flavus NBRC 107702.</title>
        <authorList>
            <person name="Komaki H."/>
            <person name="Tamura T."/>
        </authorList>
    </citation>
    <scope>NUCLEOTIDE SEQUENCE [LARGE SCALE GENOMIC DNA]</scope>
    <source>
        <strain evidence="1 2">NBRC 107702</strain>
    </source>
</reference>
<dbReference type="AlphaFoldDB" id="A0A6F8XNS1"/>
<dbReference type="Proteomes" id="UP000502508">
    <property type="component" value="Chromosome"/>
</dbReference>
<reference evidence="1 2" key="2">
    <citation type="submission" date="2020-03" db="EMBL/GenBank/DDBJ databases">
        <authorList>
            <person name="Ichikawa N."/>
            <person name="Kimura A."/>
            <person name="Kitahashi Y."/>
            <person name="Uohara A."/>
        </authorList>
    </citation>
    <scope>NUCLEOTIDE SEQUENCE [LARGE SCALE GENOMIC DNA]</scope>
    <source>
        <strain evidence="1 2">NBRC 107702</strain>
    </source>
</reference>
<dbReference type="RefSeq" id="WP_173035191.1">
    <property type="nucleotide sequence ID" value="NZ_AP022870.1"/>
</dbReference>
<proteinExistence type="predicted"/>
<evidence type="ECO:0000313" key="2">
    <source>
        <dbReference type="Proteomes" id="UP000502508"/>
    </source>
</evidence>
<gene>
    <name evidence="1" type="ORF">Pflav_018110</name>
</gene>
<protein>
    <submittedName>
        <fullName evidence="1">Uncharacterized protein</fullName>
    </submittedName>
</protein>
<keyword evidence="2" id="KW-1185">Reference proteome</keyword>
<dbReference type="EMBL" id="AP022870">
    <property type="protein sequence ID" value="BCB75401.1"/>
    <property type="molecule type" value="Genomic_DNA"/>
</dbReference>